<feature type="chain" id="PRO_5045573726" evidence="2">
    <location>
        <begin position="24"/>
        <end position="206"/>
    </location>
</feature>
<dbReference type="Gene3D" id="2.50.20.10">
    <property type="entry name" value="Lipoprotein localisation LolA/LolB/LppX"/>
    <property type="match status" value="1"/>
</dbReference>
<dbReference type="CDD" id="cd16325">
    <property type="entry name" value="LolA"/>
    <property type="match status" value="1"/>
</dbReference>
<dbReference type="Proteomes" id="UP001595887">
    <property type="component" value="Unassembled WGS sequence"/>
</dbReference>
<evidence type="ECO:0000256" key="2">
    <source>
        <dbReference type="SAM" id="SignalP"/>
    </source>
</evidence>
<evidence type="ECO:0000313" key="3">
    <source>
        <dbReference type="EMBL" id="MFC4293366.1"/>
    </source>
</evidence>
<dbReference type="SUPFAM" id="SSF89392">
    <property type="entry name" value="Prokaryotic lipoproteins and lipoprotein localization factors"/>
    <property type="match status" value="1"/>
</dbReference>
<proteinExistence type="predicted"/>
<dbReference type="PANTHER" id="PTHR35869">
    <property type="entry name" value="OUTER-MEMBRANE LIPOPROTEIN CARRIER PROTEIN"/>
    <property type="match status" value="1"/>
</dbReference>
<dbReference type="InterPro" id="IPR029046">
    <property type="entry name" value="LolA/LolB/LppX"/>
</dbReference>
<evidence type="ECO:0000313" key="4">
    <source>
        <dbReference type="Proteomes" id="UP001595887"/>
    </source>
</evidence>
<keyword evidence="4" id="KW-1185">Reference proteome</keyword>
<dbReference type="InterPro" id="IPR004564">
    <property type="entry name" value="OM_lipoprot_carrier_LolA-like"/>
</dbReference>
<dbReference type="Pfam" id="PF03548">
    <property type="entry name" value="LolA"/>
    <property type="match status" value="1"/>
</dbReference>
<protein>
    <submittedName>
        <fullName evidence="3">Outer membrane lipoprotein carrier protein LolA</fullName>
    </submittedName>
</protein>
<gene>
    <name evidence="3" type="ORF">ACFOWX_13155</name>
</gene>
<feature type="signal peptide" evidence="2">
    <location>
        <begin position="1"/>
        <end position="23"/>
    </location>
</feature>
<evidence type="ECO:0000256" key="1">
    <source>
        <dbReference type="ARBA" id="ARBA00022729"/>
    </source>
</evidence>
<reference evidence="4" key="1">
    <citation type="journal article" date="2019" name="Int. J. Syst. Evol. Microbiol.">
        <title>The Global Catalogue of Microorganisms (GCM) 10K type strain sequencing project: providing services to taxonomists for standard genome sequencing and annotation.</title>
        <authorList>
            <consortium name="The Broad Institute Genomics Platform"/>
            <consortium name="The Broad Institute Genome Sequencing Center for Infectious Disease"/>
            <person name="Wu L."/>
            <person name="Ma J."/>
        </authorList>
    </citation>
    <scope>NUCLEOTIDE SEQUENCE [LARGE SCALE GENOMIC DNA]</scope>
    <source>
        <strain evidence="4">CECT 8531</strain>
    </source>
</reference>
<organism evidence="3 4">
    <name type="scientific">Sphingorhabdus arenilitoris</name>
    <dbReference type="NCBI Taxonomy" id="1490041"/>
    <lineage>
        <taxon>Bacteria</taxon>
        <taxon>Pseudomonadati</taxon>
        <taxon>Pseudomonadota</taxon>
        <taxon>Alphaproteobacteria</taxon>
        <taxon>Sphingomonadales</taxon>
        <taxon>Sphingomonadaceae</taxon>
        <taxon>Sphingorhabdus</taxon>
    </lineage>
</organism>
<keyword evidence="1 2" id="KW-0732">Signal</keyword>
<name>A0ABV8RM65_9SPHN</name>
<sequence length="206" mass="22641">MNKYLTAIIAAPIALVATAPAPAQQSSGKMDIVVQHMKSVGTMTANFTQTDGAGRSVGGKLLLKRPGHVRFEYTGDTSLLIVADGKALTMIDYAVRQVQRWPIKNSPLTALLDPGQDLRKYGKLQSTSSDKVISVEVRDPSRPEYGTMTFTFTKDANAPSGYTLYGWVALDSKNNRTTVRLANVKYNVAISDKSFNWTDPRRRGRK</sequence>
<keyword evidence="3" id="KW-0449">Lipoprotein</keyword>
<dbReference type="EMBL" id="JBHSDH010000013">
    <property type="protein sequence ID" value="MFC4293366.1"/>
    <property type="molecule type" value="Genomic_DNA"/>
</dbReference>
<dbReference type="PANTHER" id="PTHR35869:SF1">
    <property type="entry name" value="OUTER-MEMBRANE LIPOPROTEIN CARRIER PROTEIN"/>
    <property type="match status" value="1"/>
</dbReference>
<accession>A0ABV8RM65</accession>
<comment type="caution">
    <text evidence="3">The sequence shown here is derived from an EMBL/GenBank/DDBJ whole genome shotgun (WGS) entry which is preliminary data.</text>
</comment>
<dbReference type="RefSeq" id="WP_381424849.1">
    <property type="nucleotide sequence ID" value="NZ_JBHSDH010000013.1"/>
</dbReference>